<reference evidence="1 2" key="1">
    <citation type="submission" date="2023-07" db="EMBL/GenBank/DDBJ databases">
        <title>Sorghum-associated microbial communities from plants grown in Nebraska, USA.</title>
        <authorList>
            <person name="Schachtman D."/>
        </authorList>
    </citation>
    <scope>NUCLEOTIDE SEQUENCE [LARGE SCALE GENOMIC DNA]</scope>
    <source>
        <strain evidence="1 2">BE167</strain>
    </source>
</reference>
<gene>
    <name evidence="1" type="ORF">J2X01_001864</name>
</gene>
<dbReference type="RefSeq" id="WP_310056005.1">
    <property type="nucleotide sequence ID" value="NZ_JAVDVQ010000006.1"/>
</dbReference>
<comment type="caution">
    <text evidence="1">The sequence shown here is derived from an EMBL/GenBank/DDBJ whole genome shotgun (WGS) entry which is preliminary data.</text>
</comment>
<organism evidence="1 2">
    <name type="scientific">Arthrobacter ginsengisoli</name>
    <dbReference type="NCBI Taxonomy" id="1356565"/>
    <lineage>
        <taxon>Bacteria</taxon>
        <taxon>Bacillati</taxon>
        <taxon>Actinomycetota</taxon>
        <taxon>Actinomycetes</taxon>
        <taxon>Micrococcales</taxon>
        <taxon>Micrococcaceae</taxon>
        <taxon>Arthrobacter</taxon>
    </lineage>
</organism>
<dbReference type="InterPro" id="IPR025855">
    <property type="entry name" value="Replic_Relax"/>
</dbReference>
<accession>A0ABU1UBS5</accession>
<sequence>MTIERTLPTGYPPASMLSNASAQVSEELAPIGAPNTGAVPSTGAHTGPRISRRRLNDIEGRLSERDRAVLSSVERYRFLTARHIETLHFAEHATAESGARTCRRVLARLRSHRILGVLNRRIGGVRAGSEGLVYFIDTAGERIQRNQESTRRRKRFDEPSSRFLDHTLAIADVAVSIIAVASESGAEVVKLAPEGEARRHYTDRLGVGQVLRPDLYVELAAHPGDQEVEAFFVEVDLGHESLPTVLGKCLLYEEYLETGIEQREFGGFPKVVWAMDAYRPNVAERRRQAFLAAMQRNARVTPGLYRISALEEVAAQLVREVRHD</sequence>
<evidence type="ECO:0008006" key="3">
    <source>
        <dbReference type="Google" id="ProtNLM"/>
    </source>
</evidence>
<proteinExistence type="predicted"/>
<evidence type="ECO:0000313" key="2">
    <source>
        <dbReference type="Proteomes" id="UP001252243"/>
    </source>
</evidence>
<name>A0ABU1UBS5_9MICC</name>
<dbReference type="Pfam" id="PF13814">
    <property type="entry name" value="Replic_Relax"/>
    <property type="match status" value="1"/>
</dbReference>
<dbReference type="EMBL" id="JAVDVQ010000006">
    <property type="protein sequence ID" value="MDR7082575.1"/>
    <property type="molecule type" value="Genomic_DNA"/>
</dbReference>
<dbReference type="Proteomes" id="UP001252243">
    <property type="component" value="Unassembled WGS sequence"/>
</dbReference>
<evidence type="ECO:0000313" key="1">
    <source>
        <dbReference type="EMBL" id="MDR7082575.1"/>
    </source>
</evidence>
<protein>
    <recommendedName>
        <fullName evidence="3">Replication-relaxation</fullName>
    </recommendedName>
</protein>
<keyword evidence="2" id="KW-1185">Reference proteome</keyword>